<gene>
    <name evidence="4" type="ORF">V7x_55280</name>
</gene>
<dbReference type="AlphaFoldDB" id="A0A5C6FD13"/>
<evidence type="ECO:0000313" key="4">
    <source>
        <dbReference type="EMBL" id="TWU59618.1"/>
    </source>
</evidence>
<dbReference type="Pfam" id="PF03432">
    <property type="entry name" value="Relaxase"/>
    <property type="match status" value="1"/>
</dbReference>
<name>A0A5C6FD13_9PLAN</name>
<feature type="coiled-coil region" evidence="1">
    <location>
        <begin position="213"/>
        <end position="247"/>
    </location>
</feature>
<feature type="region of interest" description="Disordered" evidence="2">
    <location>
        <begin position="381"/>
        <end position="403"/>
    </location>
</feature>
<proteinExistence type="predicted"/>
<dbReference type="RefSeq" id="WP_409997403.1">
    <property type="nucleotide sequence ID" value="NZ_SJPZ01000005.1"/>
</dbReference>
<feature type="domain" description="MobA/VirD2-like nuclease" evidence="3">
    <location>
        <begin position="17"/>
        <end position="157"/>
    </location>
</feature>
<sequence>MFIELQRGRSFGGLTRYCLGPGEAGVEDRVEFVETRNIATRDPEAAWRVMAARHYMQDDLKASNGIRRGSNGKPVGHMFISWGAEEAANQNLDRNAMMQAANGALEAIGAEKHQAIVIGHNDTQDNNPHCHVIINLIDDDGRLKDNTDEKKKLSRFALEHETLVHGEPVVRTRYRNWQDRDAGETPAPVRKKARHLYEIEKATVAGDISPEDAKRMLVEQRDIEQDKQRANERFADHRRRLKKYRDERISRVEEETKARVKRSKTETRKEYRQYWTQLDDHQFWERGEFNDNEKSLRGSLENAIRLVDWEETEQRGMKMSRLFNLVVSEKARREEMTKRQQWEREEFRRQQRQVEAEKIAAARTEQRDRIAEAKRRYFEKAERMEQRQSATRDRLRKRQQAITKERNVALKHFRIQERIRKKERAEERQYIAAMTREAKREHDDVNEDEQKDSGSGRTRRPRRERDPTTSRRKLQQRGETDQQYQERMAANQNRQNQQKERDHEHDR</sequence>
<feature type="compositionally biased region" description="Basic and acidic residues" evidence="2">
    <location>
        <begin position="381"/>
        <end position="393"/>
    </location>
</feature>
<reference evidence="4 5" key="1">
    <citation type="submission" date="2019-02" db="EMBL/GenBank/DDBJ databases">
        <title>Deep-cultivation of Planctomycetes and their phenomic and genomic characterization uncovers novel biology.</title>
        <authorList>
            <person name="Wiegand S."/>
            <person name="Jogler M."/>
            <person name="Boedeker C."/>
            <person name="Pinto D."/>
            <person name="Vollmers J."/>
            <person name="Rivas-Marin E."/>
            <person name="Kohn T."/>
            <person name="Peeters S.H."/>
            <person name="Heuer A."/>
            <person name="Rast P."/>
            <person name="Oberbeckmann S."/>
            <person name="Bunk B."/>
            <person name="Jeske O."/>
            <person name="Meyerdierks A."/>
            <person name="Storesund J.E."/>
            <person name="Kallscheuer N."/>
            <person name="Luecker S."/>
            <person name="Lage O.M."/>
            <person name="Pohl T."/>
            <person name="Merkel B.J."/>
            <person name="Hornburger P."/>
            <person name="Mueller R.-W."/>
            <person name="Bruemmer F."/>
            <person name="Labrenz M."/>
            <person name="Spormann A.M."/>
            <person name="Op Den Camp H."/>
            <person name="Overmann J."/>
            <person name="Amann R."/>
            <person name="Jetten M.S.M."/>
            <person name="Mascher T."/>
            <person name="Medema M.H."/>
            <person name="Devos D.P."/>
            <person name="Kaster A.-K."/>
            <person name="Ovreas L."/>
            <person name="Rohde M."/>
            <person name="Galperin M.Y."/>
            <person name="Jogler C."/>
        </authorList>
    </citation>
    <scope>NUCLEOTIDE SEQUENCE [LARGE SCALE GENOMIC DNA]</scope>
    <source>
        <strain evidence="4 5">V7</strain>
    </source>
</reference>
<accession>A0A5C6FD13</accession>
<evidence type="ECO:0000256" key="1">
    <source>
        <dbReference type="SAM" id="Coils"/>
    </source>
</evidence>
<protein>
    <recommendedName>
        <fullName evidence="3">MobA/VirD2-like nuclease domain-containing protein</fullName>
    </recommendedName>
</protein>
<evidence type="ECO:0000259" key="3">
    <source>
        <dbReference type="Pfam" id="PF03432"/>
    </source>
</evidence>
<dbReference type="EMBL" id="SJPZ01000005">
    <property type="protein sequence ID" value="TWU59618.1"/>
    <property type="molecule type" value="Genomic_DNA"/>
</dbReference>
<dbReference type="Proteomes" id="UP000316476">
    <property type="component" value="Unassembled WGS sequence"/>
</dbReference>
<feature type="region of interest" description="Disordered" evidence="2">
    <location>
        <begin position="435"/>
        <end position="507"/>
    </location>
</feature>
<dbReference type="InterPro" id="IPR005094">
    <property type="entry name" value="Endonuclease_MobA/VirD2"/>
</dbReference>
<feature type="compositionally biased region" description="Basic and acidic residues" evidence="2">
    <location>
        <begin position="497"/>
        <end position="507"/>
    </location>
</feature>
<organism evidence="4 5">
    <name type="scientific">Crateriforma conspicua</name>
    <dbReference type="NCBI Taxonomy" id="2527996"/>
    <lineage>
        <taxon>Bacteria</taxon>
        <taxon>Pseudomonadati</taxon>
        <taxon>Planctomycetota</taxon>
        <taxon>Planctomycetia</taxon>
        <taxon>Planctomycetales</taxon>
        <taxon>Planctomycetaceae</taxon>
        <taxon>Crateriforma</taxon>
    </lineage>
</organism>
<evidence type="ECO:0000313" key="5">
    <source>
        <dbReference type="Proteomes" id="UP000316476"/>
    </source>
</evidence>
<comment type="caution">
    <text evidence="4">The sequence shown here is derived from an EMBL/GenBank/DDBJ whole genome shotgun (WGS) entry which is preliminary data.</text>
</comment>
<keyword evidence="1" id="KW-0175">Coiled coil</keyword>
<evidence type="ECO:0000256" key="2">
    <source>
        <dbReference type="SAM" id="MobiDB-lite"/>
    </source>
</evidence>